<dbReference type="STRING" id="83219.PM02_14550"/>
<feature type="compositionally biased region" description="Basic residues" evidence="2">
    <location>
        <begin position="422"/>
        <end position="433"/>
    </location>
</feature>
<feature type="coiled-coil region" evidence="1">
    <location>
        <begin position="175"/>
        <end position="202"/>
    </location>
</feature>
<name>A0A061SNH8_9RHOB</name>
<dbReference type="RefSeq" id="WP_037909725.1">
    <property type="nucleotide sequence ID" value="NZ_JEMU01000012.1"/>
</dbReference>
<comment type="caution">
    <text evidence="4">The sequence shown here is derived from an EMBL/GenBank/DDBJ whole genome shotgun (WGS) entry which is preliminary data.</text>
</comment>
<organism evidence="4 5">
    <name type="scientific">Sulfitobacter mediterraneus</name>
    <dbReference type="NCBI Taxonomy" id="83219"/>
    <lineage>
        <taxon>Bacteria</taxon>
        <taxon>Pseudomonadati</taxon>
        <taxon>Pseudomonadota</taxon>
        <taxon>Alphaproteobacteria</taxon>
        <taxon>Rhodobacterales</taxon>
        <taxon>Roseobacteraceae</taxon>
        <taxon>Sulfitobacter</taxon>
    </lineage>
</organism>
<evidence type="ECO:0000256" key="3">
    <source>
        <dbReference type="SAM" id="Phobius"/>
    </source>
</evidence>
<gene>
    <name evidence="4" type="ORF">PM02_14550</name>
</gene>
<feature type="transmembrane region" description="Helical" evidence="3">
    <location>
        <begin position="20"/>
        <end position="37"/>
    </location>
</feature>
<dbReference type="PANTHER" id="PTHR32309">
    <property type="entry name" value="TYROSINE-PROTEIN KINASE"/>
    <property type="match status" value="1"/>
</dbReference>
<protein>
    <submittedName>
        <fullName evidence="4">Chain-length determining protein</fullName>
    </submittedName>
</protein>
<keyword evidence="3" id="KW-1133">Transmembrane helix</keyword>
<dbReference type="InterPro" id="IPR050445">
    <property type="entry name" value="Bact_polysacc_biosynth/exp"/>
</dbReference>
<dbReference type="AlphaFoldDB" id="A0A061SNH8"/>
<reference evidence="4 5" key="1">
    <citation type="journal article" date="2014" name="Genome Announc.">
        <title>Draft Genome Sequences of Two Isolates of the Roseobacter Group, Sulfitobacter sp. Strains 3SOLIMAR09 and 1FIGIMAR09, from Harbors of Mallorca Island (Mediterranean Sea).</title>
        <authorList>
            <person name="Mas-Llado M."/>
            <person name="Pina-Villalonga J.M."/>
            <person name="Brunet-Galmes I."/>
            <person name="Nogales B."/>
            <person name="Bosch R."/>
        </authorList>
    </citation>
    <scope>NUCLEOTIDE SEQUENCE [LARGE SCALE GENOMIC DNA]</scope>
    <source>
        <strain evidence="4 5">1FIGIMAR09</strain>
    </source>
</reference>
<evidence type="ECO:0000313" key="4">
    <source>
        <dbReference type="EMBL" id="KAJ02422.1"/>
    </source>
</evidence>
<feature type="region of interest" description="Disordered" evidence="2">
    <location>
        <begin position="404"/>
        <end position="433"/>
    </location>
</feature>
<keyword evidence="3" id="KW-0812">Transmembrane</keyword>
<proteinExistence type="predicted"/>
<accession>A0A061SNH8</accession>
<evidence type="ECO:0000256" key="2">
    <source>
        <dbReference type="SAM" id="MobiDB-lite"/>
    </source>
</evidence>
<dbReference type="eggNOG" id="COG3206">
    <property type="taxonomic scope" value="Bacteria"/>
</dbReference>
<sequence>MGPIYTLADFLDMLRRRAGLILFVFLLGCVASVFFALSQQHVYSSSEVIQVEQPIVKDDLAPSTVDGSSARRLQLIEQQVMARNSLLEVIDKFGLYKNMPGLMQIEKVSRLRGAISITGMAAVREGFADDGAISVITITANMDSPENAQAVAHEIADRTRLLATEQREESTRETLDFFEQQEDKLIVELAALEAELTAFRKENDLSIEGSLEFRRDEIGNLNASLLELDREIISTQLARTRIDRTARAETVARQEREIEAQLSSLTTQRRLLDQRRTALSKSLETSPEVELELAQYTRRISQIQGQLDVVSTRRSEAEVGFSLEAGARSERMITLEEAQVPEAAITRSRKTLAMVGAVASVMVAVGIAFLLELLNPVVRSARQMERETGLRPVVSIPMVDTDGRGGFKGRWQSRREAGQRGRAARQARKLRQG</sequence>
<keyword evidence="3" id="KW-0472">Membrane</keyword>
<dbReference type="Proteomes" id="UP000027337">
    <property type="component" value="Unassembled WGS sequence"/>
</dbReference>
<evidence type="ECO:0000313" key="5">
    <source>
        <dbReference type="Proteomes" id="UP000027337"/>
    </source>
</evidence>
<dbReference type="PANTHER" id="PTHR32309:SF31">
    <property type="entry name" value="CAPSULAR EXOPOLYSACCHARIDE FAMILY"/>
    <property type="match status" value="1"/>
</dbReference>
<keyword evidence="5" id="KW-1185">Reference proteome</keyword>
<evidence type="ECO:0000256" key="1">
    <source>
        <dbReference type="SAM" id="Coils"/>
    </source>
</evidence>
<feature type="transmembrane region" description="Helical" evidence="3">
    <location>
        <begin position="352"/>
        <end position="374"/>
    </location>
</feature>
<keyword evidence="1" id="KW-0175">Coiled coil</keyword>
<dbReference type="EMBL" id="JEMU01000012">
    <property type="protein sequence ID" value="KAJ02422.1"/>
    <property type="molecule type" value="Genomic_DNA"/>
</dbReference>